<dbReference type="OrthoDB" id="5963491at2759"/>
<evidence type="ECO:0000313" key="9">
    <source>
        <dbReference type="Proteomes" id="UP000225706"/>
    </source>
</evidence>
<feature type="compositionally biased region" description="Basic and acidic residues" evidence="5">
    <location>
        <begin position="557"/>
        <end position="572"/>
    </location>
</feature>
<feature type="transmembrane region" description="Helical" evidence="6">
    <location>
        <begin position="27"/>
        <end position="49"/>
    </location>
</feature>
<dbReference type="PIRSF" id="PIRSF006060">
    <property type="entry name" value="AA_transporter"/>
    <property type="match status" value="1"/>
</dbReference>
<gene>
    <name evidence="8" type="primary">SLC7A2</name>
    <name evidence="8" type="ORF">AWC38_SpisGene9603</name>
</gene>
<keyword evidence="4 6" id="KW-0472">Membrane</keyword>
<feature type="transmembrane region" description="Helical" evidence="6">
    <location>
        <begin position="381"/>
        <end position="402"/>
    </location>
</feature>
<dbReference type="PANTHER" id="PTHR43243">
    <property type="entry name" value="INNER MEMBRANE TRANSPORTER YGJI-RELATED"/>
    <property type="match status" value="1"/>
</dbReference>
<keyword evidence="2 6" id="KW-0812">Transmembrane</keyword>
<dbReference type="FunFam" id="1.20.1740.10:FF:000010">
    <property type="entry name" value="probable cationic amino acid transporter"/>
    <property type="match status" value="1"/>
</dbReference>
<evidence type="ECO:0000259" key="7">
    <source>
        <dbReference type="Pfam" id="PF13906"/>
    </source>
</evidence>
<feature type="transmembrane region" description="Helical" evidence="6">
    <location>
        <begin position="530"/>
        <end position="550"/>
    </location>
</feature>
<feature type="transmembrane region" description="Helical" evidence="6">
    <location>
        <begin position="357"/>
        <end position="375"/>
    </location>
</feature>
<dbReference type="EMBL" id="LSMT01000143">
    <property type="protein sequence ID" value="PFX25762.1"/>
    <property type="molecule type" value="Genomic_DNA"/>
</dbReference>
<keyword evidence="9" id="KW-1185">Reference proteome</keyword>
<feature type="transmembrane region" description="Helical" evidence="6">
    <location>
        <begin position="156"/>
        <end position="176"/>
    </location>
</feature>
<feature type="transmembrane region" description="Helical" evidence="6">
    <location>
        <begin position="505"/>
        <end position="524"/>
    </location>
</feature>
<dbReference type="InterPro" id="IPR029485">
    <property type="entry name" value="CAT_C"/>
</dbReference>
<comment type="subcellular location">
    <subcellularLocation>
        <location evidence="1">Membrane</location>
        <topology evidence="1">Multi-pass membrane protein</topology>
    </subcellularLocation>
</comment>
<dbReference type="STRING" id="50429.A0A2B4SB47"/>
<proteinExistence type="predicted"/>
<feature type="transmembrane region" description="Helical" evidence="6">
    <location>
        <begin position="304"/>
        <end position="328"/>
    </location>
</feature>
<comment type="caution">
    <text evidence="8">The sequence shown here is derived from an EMBL/GenBank/DDBJ whole genome shotgun (WGS) entry which is preliminary data.</text>
</comment>
<reference evidence="9" key="1">
    <citation type="journal article" date="2017" name="bioRxiv">
        <title>Comparative analysis of the genomes of Stylophora pistillata and Acropora digitifera provides evidence for extensive differences between species of corals.</title>
        <authorList>
            <person name="Voolstra C.R."/>
            <person name="Li Y."/>
            <person name="Liew Y.J."/>
            <person name="Baumgarten S."/>
            <person name="Zoccola D."/>
            <person name="Flot J.-F."/>
            <person name="Tambutte S."/>
            <person name="Allemand D."/>
            <person name="Aranda M."/>
        </authorList>
    </citation>
    <scope>NUCLEOTIDE SEQUENCE [LARGE SCALE GENOMIC DNA]</scope>
</reference>
<dbReference type="GO" id="GO:0015171">
    <property type="term" value="F:amino acid transmembrane transporter activity"/>
    <property type="evidence" value="ECO:0007669"/>
    <property type="project" value="TreeGrafter"/>
</dbReference>
<sequence>MASWRETFSRKKFCDPKTMMATPLKRCLGIFDLTLLGVGITIGAGLYVLTADVARNIAGPGVVVSYFIAAAASILAGFCYAEFGCRVPKAGSCYTYSYSIIGELCAFIIGWDLMLEYSIGLSSVAKGTSSYLDSMFDDRIKNFTISVVGEIHVRGIAQYPDLLSAVLILGMALILLSGMKGTSRFNSLITVLSIFPIIIIVCAGLYYADIKNWTENFAPYGVPGILSGAATLFYAFVGFDIIATTAEEARNPGRAIPISIVLTLVIVFVAYFGASAALTLAWPYATLPEGAAFSKVFALRGATWAKYVISAGALCGLITSMLGCQVALSRMMYAMASDGLIFKFLGKVNPRTEVPQNATIIATVFCSLLAVIFDIHEFAEMLSIGTLLAYTLVALCVLVLRYQPEVVGLTKESGVRDETTGEESPLITEINGSQPTQNTKTTARVAIGASTFACITLTAFLRFGSTALGDAQWWAVILMILIGFTLLGTTVYLMKLPQNSTPLAFKVPCVPVIPLLSIFVNLMLISELSYLTWIRFVVWLAIGLIIYLSYGVRHSVEGERDGQDRPDLKNTEPEICLQKSQDYSKPDME</sequence>
<feature type="transmembrane region" description="Helical" evidence="6">
    <location>
        <begin position="220"/>
        <end position="243"/>
    </location>
</feature>
<evidence type="ECO:0000256" key="3">
    <source>
        <dbReference type="ARBA" id="ARBA00022989"/>
    </source>
</evidence>
<dbReference type="Pfam" id="PF13906">
    <property type="entry name" value="AA_permease_C"/>
    <property type="match status" value="1"/>
</dbReference>
<dbReference type="GO" id="GO:0005886">
    <property type="term" value="C:plasma membrane"/>
    <property type="evidence" value="ECO:0007669"/>
    <property type="project" value="TreeGrafter"/>
</dbReference>
<organism evidence="8 9">
    <name type="scientific">Stylophora pistillata</name>
    <name type="common">Smooth cauliflower coral</name>
    <dbReference type="NCBI Taxonomy" id="50429"/>
    <lineage>
        <taxon>Eukaryota</taxon>
        <taxon>Metazoa</taxon>
        <taxon>Cnidaria</taxon>
        <taxon>Anthozoa</taxon>
        <taxon>Hexacorallia</taxon>
        <taxon>Scleractinia</taxon>
        <taxon>Astrocoeniina</taxon>
        <taxon>Pocilloporidae</taxon>
        <taxon>Stylophora</taxon>
    </lineage>
</organism>
<feature type="transmembrane region" description="Helical" evidence="6">
    <location>
        <begin position="93"/>
        <end position="111"/>
    </location>
</feature>
<accession>A0A2B4SB47</accession>
<evidence type="ECO:0000256" key="6">
    <source>
        <dbReference type="SAM" id="Phobius"/>
    </source>
</evidence>
<feature type="transmembrane region" description="Helical" evidence="6">
    <location>
        <begin position="61"/>
        <end position="81"/>
    </location>
</feature>
<dbReference type="InterPro" id="IPR002293">
    <property type="entry name" value="AA/rel_permease1"/>
</dbReference>
<evidence type="ECO:0000256" key="1">
    <source>
        <dbReference type="ARBA" id="ARBA00004141"/>
    </source>
</evidence>
<protein>
    <submittedName>
        <fullName evidence="8">Low affinity cationic amino acid transporter 2</fullName>
    </submittedName>
</protein>
<evidence type="ECO:0000256" key="2">
    <source>
        <dbReference type="ARBA" id="ARBA00022692"/>
    </source>
</evidence>
<feature type="transmembrane region" description="Helical" evidence="6">
    <location>
        <begin position="471"/>
        <end position="493"/>
    </location>
</feature>
<feature type="region of interest" description="Disordered" evidence="5">
    <location>
        <begin position="557"/>
        <end position="589"/>
    </location>
</feature>
<evidence type="ECO:0000256" key="5">
    <source>
        <dbReference type="SAM" id="MobiDB-lite"/>
    </source>
</evidence>
<feature type="domain" description="Cationic amino acid transporter C-terminal" evidence="7">
    <location>
        <begin position="505"/>
        <end position="555"/>
    </location>
</feature>
<feature type="transmembrane region" description="Helical" evidence="6">
    <location>
        <begin position="255"/>
        <end position="284"/>
    </location>
</feature>
<dbReference type="Pfam" id="PF13520">
    <property type="entry name" value="AA_permease_2"/>
    <property type="match status" value="1"/>
</dbReference>
<feature type="transmembrane region" description="Helical" evidence="6">
    <location>
        <begin position="188"/>
        <end position="208"/>
    </location>
</feature>
<dbReference type="AlphaFoldDB" id="A0A2B4SB47"/>
<keyword evidence="3 6" id="KW-1133">Transmembrane helix</keyword>
<dbReference type="Gene3D" id="1.20.1740.10">
    <property type="entry name" value="Amino acid/polyamine transporter I"/>
    <property type="match status" value="2"/>
</dbReference>
<evidence type="ECO:0000256" key="4">
    <source>
        <dbReference type="ARBA" id="ARBA00023136"/>
    </source>
</evidence>
<feature type="transmembrane region" description="Helical" evidence="6">
    <location>
        <begin position="445"/>
        <end position="465"/>
    </location>
</feature>
<dbReference type="Proteomes" id="UP000225706">
    <property type="component" value="Unassembled WGS sequence"/>
</dbReference>
<evidence type="ECO:0000313" key="8">
    <source>
        <dbReference type="EMBL" id="PFX25762.1"/>
    </source>
</evidence>
<dbReference type="PANTHER" id="PTHR43243:SF105">
    <property type="entry name" value="CATIONIC AMINO ACID TRANSPORTER C-TERMINAL DOMAIN-CONTAINING PROTEIN"/>
    <property type="match status" value="1"/>
</dbReference>
<name>A0A2B4SB47_STYPI</name>